<dbReference type="InterPro" id="IPR052698">
    <property type="entry name" value="MoCofactor_Util/Proc"/>
</dbReference>
<dbReference type="EMBL" id="CP078073">
    <property type="protein sequence ID" value="QXL88621.1"/>
    <property type="molecule type" value="Genomic_DNA"/>
</dbReference>
<dbReference type="Pfam" id="PF02625">
    <property type="entry name" value="XdhC_CoxI"/>
    <property type="match status" value="1"/>
</dbReference>
<protein>
    <submittedName>
        <fullName evidence="3">XdhC family protein</fullName>
    </submittedName>
</protein>
<proteinExistence type="predicted"/>
<dbReference type="Pfam" id="PF13478">
    <property type="entry name" value="XdhC_C"/>
    <property type="match status" value="1"/>
</dbReference>
<evidence type="ECO:0000313" key="3">
    <source>
        <dbReference type="EMBL" id="QXL88621.1"/>
    </source>
</evidence>
<evidence type="ECO:0000313" key="4">
    <source>
        <dbReference type="Proteomes" id="UP000693972"/>
    </source>
</evidence>
<dbReference type="AlphaFoldDB" id="A0A975TXM3"/>
<feature type="domain" description="XdhC- CoxI" evidence="1">
    <location>
        <begin position="26"/>
        <end position="92"/>
    </location>
</feature>
<dbReference type="PANTHER" id="PTHR30388">
    <property type="entry name" value="ALDEHYDE OXIDOREDUCTASE MOLYBDENUM COFACTOR ASSEMBLY PROTEIN"/>
    <property type="match status" value="1"/>
</dbReference>
<reference evidence="3 4" key="1">
    <citation type="submission" date="2021-07" db="EMBL/GenBank/DDBJ databases">
        <title>Karlodiniumbacter phycospheric gen. nov., sp. nov., a phycosphere bacterium isolated from karlodinium veneficum.</title>
        <authorList>
            <person name="Peng Y."/>
            <person name="Jiang L."/>
            <person name="Lee J."/>
        </authorList>
    </citation>
    <scope>NUCLEOTIDE SEQUENCE</scope>
    <source>
        <strain evidence="3 4">N5</strain>
    </source>
</reference>
<dbReference type="Gene3D" id="3.40.50.720">
    <property type="entry name" value="NAD(P)-binding Rossmann-like Domain"/>
    <property type="match status" value="1"/>
</dbReference>
<dbReference type="PANTHER" id="PTHR30388:SF4">
    <property type="entry name" value="MOLYBDENUM COFACTOR INSERTION CHAPERONE PAOD"/>
    <property type="match status" value="1"/>
</dbReference>
<feature type="domain" description="XdhC Rossmann" evidence="2">
    <location>
        <begin position="160"/>
        <end position="303"/>
    </location>
</feature>
<accession>A0A975TXM3</accession>
<gene>
    <name evidence="3" type="ORF">KUL25_03625</name>
</gene>
<dbReference type="InterPro" id="IPR003777">
    <property type="entry name" value="XdhC_CoxI"/>
</dbReference>
<evidence type="ECO:0000259" key="1">
    <source>
        <dbReference type="Pfam" id="PF02625"/>
    </source>
</evidence>
<evidence type="ECO:0000259" key="2">
    <source>
        <dbReference type="Pfam" id="PF13478"/>
    </source>
</evidence>
<dbReference type="Proteomes" id="UP000693972">
    <property type="component" value="Unassembled WGS sequence"/>
</dbReference>
<dbReference type="EMBL" id="JAIMBW010000001">
    <property type="protein sequence ID" value="MBY4891849.1"/>
    <property type="molecule type" value="Genomic_DNA"/>
</dbReference>
<organism evidence="3">
    <name type="scientific">Gymnodinialimonas phycosphaerae</name>
    <dbReference type="NCBI Taxonomy" id="2841589"/>
    <lineage>
        <taxon>Bacteria</taxon>
        <taxon>Pseudomonadati</taxon>
        <taxon>Pseudomonadota</taxon>
        <taxon>Alphaproteobacteria</taxon>
        <taxon>Rhodobacterales</taxon>
        <taxon>Paracoccaceae</taxon>
        <taxon>Gymnodinialimonas</taxon>
    </lineage>
</organism>
<name>A0A975TXM3_9RHOB</name>
<dbReference type="RefSeq" id="WP_257891688.1">
    <property type="nucleotide sequence ID" value="NZ_JAIMBW010000001.1"/>
</dbReference>
<sequence length="309" mass="32555">MKTLPPDSLTYAEHASDVIASAAALVRADRPFVLITSLAIEGGAAREVGSLALVDEAGEMTGYLSNGCIDRDIRLQAQDALRSGSKKLIRYGDGSRYVDLKLPCGGALSVLIDPAPDRAAIVAAAAGFAARETVSLRFDGPEEDAPVLTRTFTYPPRHRLVLAGRGAIFRAMAQIGAATGYEVHAMSPDAADLEAVAPVLDAAPIHLTSPNAAPRLSMLDAHSAFLTLFHDHDWEPALLRAALDTEARFIGSLGSQRTHALRKEALRQMGVDAASLARLRGPIGLVPSLRDASSIAVSALAEVIATLRP</sequence>
<dbReference type="InterPro" id="IPR027051">
    <property type="entry name" value="XdhC_Rossmann_dom"/>
</dbReference>
<keyword evidence="4" id="KW-1185">Reference proteome</keyword>